<evidence type="ECO:0000256" key="1">
    <source>
        <dbReference type="SAM" id="MobiDB-lite"/>
    </source>
</evidence>
<feature type="compositionally biased region" description="Low complexity" evidence="1">
    <location>
        <begin position="1"/>
        <end position="24"/>
    </location>
</feature>
<organism evidence="4 5">
    <name type="scientific">Streptomyces hoynatensis</name>
    <dbReference type="NCBI Taxonomy" id="1141874"/>
    <lineage>
        <taxon>Bacteria</taxon>
        <taxon>Bacillati</taxon>
        <taxon>Actinomycetota</taxon>
        <taxon>Actinomycetes</taxon>
        <taxon>Kitasatosporales</taxon>
        <taxon>Streptomycetaceae</taxon>
        <taxon>Streptomyces</taxon>
    </lineage>
</organism>
<keyword evidence="5" id="KW-1185">Reference proteome</keyword>
<comment type="caution">
    <text evidence="4">The sequence shown here is derived from an EMBL/GenBank/DDBJ whole genome shotgun (WGS) entry which is preliminary data.</text>
</comment>
<dbReference type="EMBL" id="RBAL01000012">
    <property type="protein sequence ID" value="RKN39846.1"/>
    <property type="molecule type" value="Genomic_DNA"/>
</dbReference>
<proteinExistence type="predicted"/>
<dbReference type="Proteomes" id="UP000272474">
    <property type="component" value="Unassembled WGS sequence"/>
</dbReference>
<evidence type="ECO:0000256" key="2">
    <source>
        <dbReference type="SAM" id="Phobius"/>
    </source>
</evidence>
<feature type="region of interest" description="Disordered" evidence="1">
    <location>
        <begin position="1"/>
        <end position="44"/>
    </location>
</feature>
<feature type="compositionally biased region" description="Polar residues" evidence="1">
    <location>
        <begin position="31"/>
        <end position="44"/>
    </location>
</feature>
<name>A0A3A9YX98_9ACTN</name>
<reference evidence="4 5" key="1">
    <citation type="journal article" date="2014" name="Int. J. Syst. Evol. Microbiol.">
        <title>Streptomyces hoynatensis sp. nov., isolated from deep marine sediment.</title>
        <authorList>
            <person name="Veyisoglu A."/>
            <person name="Sahin N."/>
        </authorList>
    </citation>
    <scope>NUCLEOTIDE SEQUENCE [LARGE SCALE GENOMIC DNA]</scope>
    <source>
        <strain evidence="4 5">KCTC 29097</strain>
    </source>
</reference>
<protein>
    <submittedName>
        <fullName evidence="4">DUF4350 domain-containing protein</fullName>
    </submittedName>
</protein>
<keyword evidence="2" id="KW-0472">Membrane</keyword>
<feature type="domain" description="DUF4350" evidence="3">
    <location>
        <begin position="82"/>
        <end position="263"/>
    </location>
</feature>
<evidence type="ECO:0000259" key="3">
    <source>
        <dbReference type="Pfam" id="PF14258"/>
    </source>
</evidence>
<accession>A0A3A9YX98</accession>
<gene>
    <name evidence="4" type="ORF">D7294_20730</name>
</gene>
<dbReference type="AlphaFoldDB" id="A0A3A9YX98"/>
<dbReference type="RefSeq" id="WP_120681963.1">
    <property type="nucleotide sequence ID" value="NZ_RBAL01000012.1"/>
</dbReference>
<dbReference type="OrthoDB" id="5241668at2"/>
<dbReference type="Pfam" id="PF14258">
    <property type="entry name" value="DUF4350"/>
    <property type="match status" value="1"/>
</dbReference>
<sequence length="444" mass="45512">MTTTGTPTGPGPATAEDAGPAPATEEPRGTAPTQPAATAVSPTARQLWRRARGPLAAAAVLALTGLLIALFTAGDTGTLNPRSATPTGSRALAELLAGHGVDTTLVTTAAEAARATGPGTTLLVAHPEALTPHASRRLAEATARGGRTVLVAPGQQALDALAPTVTAAAPAPTAERAPDCPLDAARRAGTARLGGYRYALSTPPPEGAAACYPVDGLPTLLLLPTGTGGTDPTADTVLLGTPDLLYNDHLDEQGNASLALQLLGAHPHLVWYLPSAEDAPTAEEQRSLFGLLDPGWRWATLQLAIALGLAALWRARRLGPLLTEPLPVLVRAGETTEGRARLYHQAGARDRAAEALRAACRARLAPLLGLPTAPAPEALAAAVAAHTGRPAPEVHALLFGPPPQDDPALVRLAGALDDLERRLSPHENPPPTPHPPRKGEDRSS</sequence>
<keyword evidence="2" id="KW-1133">Transmembrane helix</keyword>
<evidence type="ECO:0000313" key="5">
    <source>
        <dbReference type="Proteomes" id="UP000272474"/>
    </source>
</evidence>
<keyword evidence="2" id="KW-0812">Transmembrane</keyword>
<feature type="transmembrane region" description="Helical" evidence="2">
    <location>
        <begin position="55"/>
        <end position="74"/>
    </location>
</feature>
<evidence type="ECO:0000313" key="4">
    <source>
        <dbReference type="EMBL" id="RKN39846.1"/>
    </source>
</evidence>
<dbReference type="InterPro" id="IPR025646">
    <property type="entry name" value="DUF4350"/>
</dbReference>
<feature type="region of interest" description="Disordered" evidence="1">
    <location>
        <begin position="400"/>
        <end position="444"/>
    </location>
</feature>